<keyword evidence="1" id="KW-0812">Transmembrane</keyword>
<feature type="transmembrane region" description="Helical" evidence="1">
    <location>
        <begin position="6"/>
        <end position="22"/>
    </location>
</feature>
<evidence type="ECO:0000256" key="1">
    <source>
        <dbReference type="SAM" id="Phobius"/>
    </source>
</evidence>
<gene>
    <name evidence="2" type="primary">nad4l</name>
</gene>
<name>A0A649UCI7_9BIVA</name>
<protein>
    <submittedName>
        <fullName evidence="2">NADH dehydrogenase subunit 4L</fullName>
    </submittedName>
</protein>
<organism evidence="2">
    <name type="scientific">Hiatella sp. J HML-2015</name>
    <dbReference type="NCBI Taxonomy" id="1638755"/>
    <lineage>
        <taxon>Eukaryota</taxon>
        <taxon>Metazoa</taxon>
        <taxon>Spiralia</taxon>
        <taxon>Lophotrochozoa</taxon>
        <taxon>Mollusca</taxon>
        <taxon>Bivalvia</taxon>
        <taxon>Autobranchia</taxon>
        <taxon>Heteroconchia</taxon>
        <taxon>Euheterodonta</taxon>
        <taxon>Imparidentia</taxon>
        <taxon>Adapedonta</taxon>
        <taxon>Hiatelloidea</taxon>
        <taxon>Hiatellidae</taxon>
        <taxon>Hiatella</taxon>
    </lineage>
</organism>
<keyword evidence="1" id="KW-1133">Transmembrane helix</keyword>
<sequence length="98" mass="10445">MGLYLIFINFMLISLLILLKEVDHFLSVLVASELLLLSAFGLSSVLGQSYVPASVLGGFSVVILCLGVCESCMGLGILTSMGRHKGGSKVYNLSSFKL</sequence>
<keyword evidence="1" id="KW-0472">Membrane</keyword>
<dbReference type="EMBL" id="MN072638">
    <property type="protein sequence ID" value="QGI24860.1"/>
    <property type="molecule type" value="Genomic_DNA"/>
</dbReference>
<evidence type="ECO:0000313" key="2">
    <source>
        <dbReference type="EMBL" id="QGI24860.1"/>
    </source>
</evidence>
<feature type="transmembrane region" description="Helical" evidence="1">
    <location>
        <begin position="34"/>
        <end position="51"/>
    </location>
</feature>
<dbReference type="Gene3D" id="1.10.287.3510">
    <property type="match status" value="1"/>
</dbReference>
<accession>A0A649UCI7</accession>
<dbReference type="AlphaFoldDB" id="A0A649UCI7"/>
<proteinExistence type="predicted"/>
<geneLocation type="mitochondrion" evidence="2"/>
<keyword evidence="2" id="KW-0496">Mitochondrion</keyword>
<reference evidence="2" key="1">
    <citation type="submission" date="2019-06" db="EMBL/GenBank/DDBJ databases">
        <title>The complete mitochondrial genome and phylogenetic analysis of Hiatella orientalis.</title>
        <authorList>
            <person name="Wang H."/>
            <person name="Teng M."/>
            <person name="Liu J."/>
            <person name="Pan H."/>
            <person name="Zeng Q."/>
            <person name="Wang S."/>
            <person name="Bao Z."/>
        </authorList>
    </citation>
    <scope>NUCLEOTIDE SEQUENCE</scope>
</reference>
<feature type="transmembrane region" description="Helical" evidence="1">
    <location>
        <begin position="57"/>
        <end position="79"/>
    </location>
</feature>